<name>A0A8H3F872_9LECA</name>
<dbReference type="AlphaFoldDB" id="A0A8H3F872"/>
<evidence type="ECO:0000256" key="5">
    <source>
        <dbReference type="ARBA" id="ARBA00038359"/>
    </source>
</evidence>
<dbReference type="Proteomes" id="UP000664534">
    <property type="component" value="Unassembled WGS sequence"/>
</dbReference>
<dbReference type="GO" id="GO:0016020">
    <property type="term" value="C:membrane"/>
    <property type="evidence" value="ECO:0007669"/>
    <property type="project" value="UniProtKB-SubCell"/>
</dbReference>
<keyword evidence="9" id="KW-1185">Reference proteome</keyword>
<comment type="similarity">
    <text evidence="5">Belongs to the SAT4 family.</text>
</comment>
<feature type="transmembrane region" description="Helical" evidence="6">
    <location>
        <begin position="62"/>
        <end position="83"/>
    </location>
</feature>
<evidence type="ECO:0000313" key="9">
    <source>
        <dbReference type="Proteomes" id="UP000664534"/>
    </source>
</evidence>
<evidence type="ECO:0000256" key="2">
    <source>
        <dbReference type="ARBA" id="ARBA00022692"/>
    </source>
</evidence>
<reference evidence="8" key="1">
    <citation type="submission" date="2021-03" db="EMBL/GenBank/DDBJ databases">
        <authorList>
            <person name="Tagirdzhanova G."/>
        </authorList>
    </citation>
    <scope>NUCLEOTIDE SEQUENCE</scope>
</reference>
<dbReference type="EMBL" id="CAJPDT010000021">
    <property type="protein sequence ID" value="CAF9918824.1"/>
    <property type="molecule type" value="Genomic_DNA"/>
</dbReference>
<dbReference type="InterPro" id="IPR052337">
    <property type="entry name" value="SAT4-like"/>
</dbReference>
<protein>
    <recommendedName>
        <fullName evidence="7">Rhodopsin domain-containing protein</fullName>
    </recommendedName>
</protein>
<evidence type="ECO:0000256" key="1">
    <source>
        <dbReference type="ARBA" id="ARBA00004141"/>
    </source>
</evidence>
<comment type="subcellular location">
    <subcellularLocation>
        <location evidence="1">Membrane</location>
        <topology evidence="1">Multi-pass membrane protein</topology>
    </subcellularLocation>
</comment>
<accession>A0A8H3F872</accession>
<dbReference type="OrthoDB" id="3934549at2759"/>
<keyword evidence="4 6" id="KW-0472">Membrane</keyword>
<evidence type="ECO:0000256" key="6">
    <source>
        <dbReference type="SAM" id="Phobius"/>
    </source>
</evidence>
<keyword evidence="3 6" id="KW-1133">Transmembrane helix</keyword>
<keyword evidence="2 6" id="KW-0812">Transmembrane</keyword>
<dbReference type="Pfam" id="PF20684">
    <property type="entry name" value="Fung_rhodopsin"/>
    <property type="match status" value="1"/>
</dbReference>
<proteinExistence type="inferred from homology"/>
<evidence type="ECO:0000313" key="8">
    <source>
        <dbReference type="EMBL" id="CAF9918824.1"/>
    </source>
</evidence>
<organism evidence="8 9">
    <name type="scientific">Imshaugia aleurites</name>
    <dbReference type="NCBI Taxonomy" id="172621"/>
    <lineage>
        <taxon>Eukaryota</taxon>
        <taxon>Fungi</taxon>
        <taxon>Dikarya</taxon>
        <taxon>Ascomycota</taxon>
        <taxon>Pezizomycotina</taxon>
        <taxon>Lecanoromycetes</taxon>
        <taxon>OSLEUM clade</taxon>
        <taxon>Lecanoromycetidae</taxon>
        <taxon>Lecanorales</taxon>
        <taxon>Lecanorineae</taxon>
        <taxon>Parmeliaceae</taxon>
        <taxon>Imshaugia</taxon>
    </lineage>
</organism>
<evidence type="ECO:0000256" key="3">
    <source>
        <dbReference type="ARBA" id="ARBA00022989"/>
    </source>
</evidence>
<dbReference type="PANTHER" id="PTHR33048">
    <property type="entry name" value="PTH11-LIKE INTEGRAL MEMBRANE PROTEIN (AFU_ORTHOLOGUE AFUA_5G11245)"/>
    <property type="match status" value="1"/>
</dbReference>
<dbReference type="PANTHER" id="PTHR33048:SF47">
    <property type="entry name" value="INTEGRAL MEMBRANE PROTEIN-RELATED"/>
    <property type="match status" value="1"/>
</dbReference>
<feature type="transmembrane region" description="Helical" evidence="6">
    <location>
        <begin position="28"/>
        <end position="50"/>
    </location>
</feature>
<dbReference type="InterPro" id="IPR049326">
    <property type="entry name" value="Rhodopsin_dom_fungi"/>
</dbReference>
<feature type="transmembrane region" description="Helical" evidence="6">
    <location>
        <begin position="103"/>
        <end position="124"/>
    </location>
</feature>
<sequence>MSTIFVCTPVRKGWLPEVPGRCLNTNRWFLGSTISSVIIDVYIMFLPLPVLWTLHTGRARKVVLTGFFFCAYCVLACSVGRLVAIVQGSHTFAADMTWNTITYTHWSIAECAVSTICICLPNIAQLIQRARAHGIAALLTSREYIPRSSKTAPALLPSIRGGFRRIVGESSSAVVHDDPLVNAKGHGGLYSVSASAQGRRSGDAESIALGRVLMRQDVEVMEDERWGDG</sequence>
<evidence type="ECO:0000259" key="7">
    <source>
        <dbReference type="Pfam" id="PF20684"/>
    </source>
</evidence>
<comment type="caution">
    <text evidence="8">The sequence shown here is derived from an EMBL/GenBank/DDBJ whole genome shotgun (WGS) entry which is preliminary data.</text>
</comment>
<gene>
    <name evidence="8" type="ORF">IMSHALPRED_004427</name>
</gene>
<evidence type="ECO:0000256" key="4">
    <source>
        <dbReference type="ARBA" id="ARBA00023136"/>
    </source>
</evidence>
<feature type="domain" description="Rhodopsin" evidence="7">
    <location>
        <begin position="2"/>
        <end position="129"/>
    </location>
</feature>